<evidence type="ECO:0000256" key="2">
    <source>
        <dbReference type="SAM" id="Coils"/>
    </source>
</evidence>
<organism evidence="3 4">
    <name type="scientific">Alkalibacillus flavidus</name>
    <dbReference type="NCBI Taxonomy" id="546021"/>
    <lineage>
        <taxon>Bacteria</taxon>
        <taxon>Bacillati</taxon>
        <taxon>Bacillota</taxon>
        <taxon>Bacilli</taxon>
        <taxon>Bacillales</taxon>
        <taxon>Bacillaceae</taxon>
        <taxon>Alkalibacillus</taxon>
    </lineage>
</organism>
<keyword evidence="4" id="KW-1185">Reference proteome</keyword>
<name>A0ABV2KTU2_9BACI</name>
<dbReference type="Pfam" id="PF02645">
    <property type="entry name" value="DegV"/>
    <property type="match status" value="1"/>
</dbReference>
<protein>
    <submittedName>
        <fullName evidence="3">DegV family protein with EDD domain</fullName>
    </submittedName>
</protein>
<keyword evidence="1" id="KW-0446">Lipid-binding</keyword>
<dbReference type="InterPro" id="IPR043168">
    <property type="entry name" value="DegV_C"/>
</dbReference>
<dbReference type="NCBIfam" id="TIGR00762">
    <property type="entry name" value="DegV"/>
    <property type="match status" value="1"/>
</dbReference>
<dbReference type="PANTHER" id="PTHR33434:SF2">
    <property type="entry name" value="FATTY ACID-BINDING PROTEIN TM_1468"/>
    <property type="match status" value="1"/>
</dbReference>
<dbReference type="Proteomes" id="UP001549167">
    <property type="component" value="Unassembled WGS sequence"/>
</dbReference>
<evidence type="ECO:0000313" key="4">
    <source>
        <dbReference type="Proteomes" id="UP001549167"/>
    </source>
</evidence>
<comment type="caution">
    <text evidence="3">The sequence shown here is derived from an EMBL/GenBank/DDBJ whole genome shotgun (WGS) entry which is preliminary data.</text>
</comment>
<dbReference type="Gene3D" id="3.30.1180.10">
    <property type="match status" value="1"/>
</dbReference>
<evidence type="ECO:0000256" key="1">
    <source>
        <dbReference type="ARBA" id="ARBA00023121"/>
    </source>
</evidence>
<evidence type="ECO:0000313" key="3">
    <source>
        <dbReference type="EMBL" id="MET3683001.1"/>
    </source>
</evidence>
<dbReference type="PROSITE" id="PS51482">
    <property type="entry name" value="DEGV"/>
    <property type="match status" value="1"/>
</dbReference>
<dbReference type="SUPFAM" id="SSF82549">
    <property type="entry name" value="DAK1/DegV-like"/>
    <property type="match status" value="1"/>
</dbReference>
<proteinExistence type="predicted"/>
<sequence length="281" mass="31501">MNIAVLTDSTAYIPQEQRDQWNIFMVPLSVTFENESYRELVDITTSEFYDKVRQEKELPKTSQPAVGDFVSTFETIAENYDAVISIHLSSGISGTYQAALSAGDMVDGLEVHAFDSEISCMVQGFYVLEAAKMAHDGADVETIMNRLYDMKTSTRAYFMVDDLSHLARGGRLTGAQAMVGSLLQVKPLLHFEDTKIVPFEKIRTSKKAYKRMENLLAEDAAEAEQLRAVVIHAEREELAREWMETLDAKFPNVEFSLSYFGPVIGTHLGEGGLGLGWYKVR</sequence>
<keyword evidence="2" id="KW-0175">Coiled coil</keyword>
<dbReference type="RefSeq" id="WP_354219598.1">
    <property type="nucleotide sequence ID" value="NZ_JBEPMX010000004.1"/>
</dbReference>
<gene>
    <name evidence="3" type="ORF">ABID56_001091</name>
</gene>
<dbReference type="InterPro" id="IPR050270">
    <property type="entry name" value="DegV_domain_contain"/>
</dbReference>
<reference evidence="3 4" key="1">
    <citation type="submission" date="2024-06" db="EMBL/GenBank/DDBJ databases">
        <title>Genomic Encyclopedia of Type Strains, Phase IV (KMG-IV): sequencing the most valuable type-strain genomes for metagenomic binning, comparative biology and taxonomic classification.</title>
        <authorList>
            <person name="Goeker M."/>
        </authorList>
    </citation>
    <scope>NUCLEOTIDE SEQUENCE [LARGE SCALE GENOMIC DNA]</scope>
    <source>
        <strain evidence="3 4">DSM 23520</strain>
    </source>
</reference>
<accession>A0ABV2KTU2</accession>
<dbReference type="EMBL" id="JBEPMX010000004">
    <property type="protein sequence ID" value="MET3683001.1"/>
    <property type="molecule type" value="Genomic_DNA"/>
</dbReference>
<dbReference type="PANTHER" id="PTHR33434">
    <property type="entry name" value="DEGV DOMAIN-CONTAINING PROTEIN DR_1986-RELATED"/>
    <property type="match status" value="1"/>
</dbReference>
<feature type="coiled-coil region" evidence="2">
    <location>
        <begin position="209"/>
        <end position="236"/>
    </location>
</feature>
<dbReference type="Gene3D" id="3.40.50.10170">
    <property type="match status" value="1"/>
</dbReference>
<dbReference type="InterPro" id="IPR003797">
    <property type="entry name" value="DegV"/>
</dbReference>